<keyword evidence="7" id="KW-1185">Reference proteome</keyword>
<keyword evidence="3" id="KW-0963">Cytoplasm</keyword>
<comment type="caution">
    <text evidence="6">The sequence shown here is derived from an EMBL/GenBank/DDBJ whole genome shotgun (WGS) entry which is preliminary data.</text>
</comment>
<accession>A0A846XPH9</accession>
<comment type="subcellular location">
    <subcellularLocation>
        <location evidence="1">Cytoplasm</location>
    </subcellularLocation>
</comment>
<reference evidence="6 7" key="1">
    <citation type="submission" date="2020-04" db="EMBL/GenBank/DDBJ databases">
        <title>MicrobeNet Type strains.</title>
        <authorList>
            <person name="Nicholson A.C."/>
        </authorList>
    </citation>
    <scope>NUCLEOTIDE SEQUENCE [LARGE SCALE GENOMIC DNA]</scope>
    <source>
        <strain evidence="6 7">JCM 12354</strain>
    </source>
</reference>
<evidence type="ECO:0000313" key="6">
    <source>
        <dbReference type="EMBL" id="NKY48916.1"/>
    </source>
</evidence>
<evidence type="ECO:0000256" key="2">
    <source>
        <dbReference type="ARBA" id="ARBA00006411"/>
    </source>
</evidence>
<feature type="region of interest" description="Disordered" evidence="5">
    <location>
        <begin position="134"/>
        <end position="172"/>
    </location>
</feature>
<sequence length="251" mass="28652">MAEWHWEPDDFAALWFSDANDRFPRPLTYTSRFRTAEPLAAHRKAVRESYDADETELLTLAFHTLEKSELRIEIHGESSILGKGRPREYRIVGARTSHHAVLLTQTAADNVHGDIKCRLFGTEQLASRLAHIVPKAPPGRAGTQTFHRDDLRSPEQRGSTRNSPQERFRRLVGGPIDGGGSAWLRTGYLHSRPDPWYATEWFDATGDGRYLQQRTREHVTIRPAATTDLAACFTGWIDRALQRLREEAKPW</sequence>
<dbReference type="Pfam" id="PF14011">
    <property type="entry name" value="ESX-1_EspG"/>
    <property type="match status" value="1"/>
</dbReference>
<evidence type="ECO:0000256" key="4">
    <source>
        <dbReference type="ARBA" id="ARBA00023186"/>
    </source>
</evidence>
<dbReference type="EMBL" id="JAAXOP010000001">
    <property type="protein sequence ID" value="NKY48916.1"/>
    <property type="molecule type" value="Genomic_DNA"/>
</dbReference>
<comment type="similarity">
    <text evidence="2">Belongs to the EspG family.</text>
</comment>
<evidence type="ECO:0000256" key="1">
    <source>
        <dbReference type="ARBA" id="ARBA00004496"/>
    </source>
</evidence>
<feature type="compositionally biased region" description="Basic and acidic residues" evidence="5">
    <location>
        <begin position="146"/>
        <end position="155"/>
    </location>
</feature>
<protein>
    <submittedName>
        <fullName evidence="6">ESX secretion-associated protein EspG</fullName>
    </submittedName>
</protein>
<dbReference type="AlphaFoldDB" id="A0A846XPH9"/>
<name>A0A846XPH9_9NOCA</name>
<dbReference type="Proteomes" id="UP000565711">
    <property type="component" value="Unassembled WGS sequence"/>
</dbReference>
<dbReference type="InterPro" id="IPR025734">
    <property type="entry name" value="EspG"/>
</dbReference>
<evidence type="ECO:0000256" key="5">
    <source>
        <dbReference type="SAM" id="MobiDB-lite"/>
    </source>
</evidence>
<organism evidence="6 7">
    <name type="scientific">Nocardia vermiculata</name>
    <dbReference type="NCBI Taxonomy" id="257274"/>
    <lineage>
        <taxon>Bacteria</taxon>
        <taxon>Bacillati</taxon>
        <taxon>Actinomycetota</taxon>
        <taxon>Actinomycetes</taxon>
        <taxon>Mycobacteriales</taxon>
        <taxon>Nocardiaceae</taxon>
        <taxon>Nocardia</taxon>
    </lineage>
</organism>
<gene>
    <name evidence="6" type="ORF">HGA08_01665</name>
</gene>
<proteinExistence type="inferred from homology"/>
<keyword evidence="4" id="KW-0143">Chaperone</keyword>
<evidence type="ECO:0000256" key="3">
    <source>
        <dbReference type="ARBA" id="ARBA00022490"/>
    </source>
</evidence>
<evidence type="ECO:0000313" key="7">
    <source>
        <dbReference type="Proteomes" id="UP000565711"/>
    </source>
</evidence>